<dbReference type="RefSeq" id="XP_001931902.2">
    <property type="nucleotide sequence ID" value="XM_001931867.2"/>
</dbReference>
<dbReference type="EMBL" id="DS231615">
    <property type="protein sequence ID" value="EDU41007.1"/>
    <property type="molecule type" value="Genomic_DNA"/>
</dbReference>
<evidence type="ECO:0000313" key="7">
    <source>
        <dbReference type="Proteomes" id="UP000001471"/>
    </source>
</evidence>
<dbReference type="OMA" id="FKTDYPH"/>
<organism evidence="6 7">
    <name type="scientific">Pyrenophora tritici-repentis (strain Pt-1C-BFP)</name>
    <name type="common">Wheat tan spot fungus</name>
    <name type="synonym">Drechslera tritici-repentis</name>
    <dbReference type="NCBI Taxonomy" id="426418"/>
    <lineage>
        <taxon>Eukaryota</taxon>
        <taxon>Fungi</taxon>
        <taxon>Dikarya</taxon>
        <taxon>Ascomycota</taxon>
        <taxon>Pezizomycotina</taxon>
        <taxon>Dothideomycetes</taxon>
        <taxon>Pleosporomycetidae</taxon>
        <taxon>Pleosporales</taxon>
        <taxon>Pleosporineae</taxon>
        <taxon>Pleosporaceae</taxon>
        <taxon>Pyrenophora</taxon>
    </lineage>
</organism>
<gene>
    <name evidence="6" type="ORF">PTRG_01569</name>
</gene>
<dbReference type="PRINTS" id="PR00420">
    <property type="entry name" value="RNGMNOXGNASE"/>
</dbReference>
<dbReference type="InterPro" id="IPR036188">
    <property type="entry name" value="FAD/NAD-bd_sf"/>
</dbReference>
<accession>B2VWK7</accession>
<dbReference type="eggNOG" id="KOG3855">
    <property type="taxonomic scope" value="Eukaryota"/>
</dbReference>
<dbReference type="SUPFAM" id="SSF51905">
    <property type="entry name" value="FAD/NAD(P)-binding domain"/>
    <property type="match status" value="1"/>
</dbReference>
<dbReference type="STRING" id="426418.B2VWK7"/>
<keyword evidence="1" id="KW-0285">Flavoprotein</keyword>
<dbReference type="PANTHER" id="PTHR43004">
    <property type="entry name" value="TRK SYSTEM POTASSIUM UPTAKE PROTEIN"/>
    <property type="match status" value="1"/>
</dbReference>
<sequence length="603" mass="67166">MARNQPPFTWARDFKEHVATDSPPVWADEKYYVDDEEGPRAHYVPTDQDLRRTTKMGTAMGVDELPGWPAFNGIHNANELPNDLTHQERKYPEEVDVLICEAGPFGLEVAICLARMGLTFRIVGRADGLQPRAVEHLHAWGLSSEFTEEGPLLSSTVLFRNGVKLVHDAMPCDSRYRGSHIITQGQIEKIYIRNLRRHDVLVERGVVAEGIHVQKTTEQDMAARPVSVTLRDIQTGTTENVRAKYLVGADGAASATREMMGIPFDGLTTDCYRAIMDSRSMAELSSFRVKMGIHGDKARQLSKKRNGRRNSSDVGATRIDDHGITADEVLEQLNKIMAPWKVEFASAMSWFAVWRVNERVARAFSTPDQRIHIGGDAVHVHSVLGAFGLNSSIYDAANLSWKLGLSIQGAARPGILLPTYDSERRLFAIRVIRISGVYLRFICNMNQPLAQLRGLGEELEVHQEDLPVLDGTTEADKRFLHSFFGRNQHFLLGVEDPIVESAICPPDSPSSTNKGITLLTSLRNEVRVPNPRVCFGLASSGYLYDAMLGVARFHILVFVSDMQTVVRAHLIRFAKNAFASVGFYGRFGGSQRFNILLVTKALP</sequence>
<feature type="region of interest" description="Disordered" evidence="4">
    <location>
        <begin position="298"/>
        <end position="318"/>
    </location>
</feature>
<dbReference type="Gene3D" id="3.30.9.10">
    <property type="entry name" value="D-Amino Acid Oxidase, subunit A, domain 2"/>
    <property type="match status" value="1"/>
</dbReference>
<dbReference type="PANTHER" id="PTHR43004:SF20">
    <property type="entry name" value="2-MONOOXYGENASE, PUTATIVE (AFU_ORTHOLOGUE AFUA_1G13660)-RELATED"/>
    <property type="match status" value="1"/>
</dbReference>
<dbReference type="GO" id="GO:0016709">
    <property type="term" value="F:oxidoreductase activity, acting on paired donors, with incorporation or reduction of molecular oxygen, NAD(P)H as one donor, and incorporation of one atom of oxygen"/>
    <property type="evidence" value="ECO:0007669"/>
    <property type="project" value="UniProtKB-ARBA"/>
</dbReference>
<dbReference type="InParanoid" id="B2VWK7"/>
<protein>
    <submittedName>
        <fullName evidence="6">FAD binding domain containing protein</fullName>
    </submittedName>
</protein>
<evidence type="ECO:0000313" key="6">
    <source>
        <dbReference type="EMBL" id="EDU41007.1"/>
    </source>
</evidence>
<name>B2VWK7_PYRTR</name>
<dbReference type="InterPro" id="IPR050641">
    <property type="entry name" value="RIFMO-like"/>
</dbReference>
<dbReference type="KEGG" id="ptrr:6338527"/>
<dbReference type="Proteomes" id="UP000001471">
    <property type="component" value="Unassembled WGS sequence"/>
</dbReference>
<keyword evidence="2" id="KW-0274">FAD</keyword>
<evidence type="ECO:0000256" key="3">
    <source>
        <dbReference type="ARBA" id="ARBA00023002"/>
    </source>
</evidence>
<proteinExistence type="predicted"/>
<dbReference type="GO" id="GO:0071949">
    <property type="term" value="F:FAD binding"/>
    <property type="evidence" value="ECO:0007669"/>
    <property type="project" value="InterPro"/>
</dbReference>
<dbReference type="SUPFAM" id="SSF54373">
    <property type="entry name" value="FAD-linked reductases, C-terminal domain"/>
    <property type="match status" value="1"/>
</dbReference>
<feature type="domain" description="FAD-binding" evidence="5">
    <location>
        <begin position="94"/>
        <end position="433"/>
    </location>
</feature>
<dbReference type="HOGENOM" id="CLU_009665_9_2_1"/>
<evidence type="ECO:0000256" key="4">
    <source>
        <dbReference type="SAM" id="MobiDB-lite"/>
    </source>
</evidence>
<keyword evidence="3" id="KW-0560">Oxidoreductase</keyword>
<dbReference type="InterPro" id="IPR002938">
    <property type="entry name" value="FAD-bd"/>
</dbReference>
<dbReference type="Pfam" id="PF01494">
    <property type="entry name" value="FAD_binding_3"/>
    <property type="match status" value="1"/>
</dbReference>
<dbReference type="AlphaFoldDB" id="B2VWK7"/>
<evidence type="ECO:0000256" key="2">
    <source>
        <dbReference type="ARBA" id="ARBA00022827"/>
    </source>
</evidence>
<dbReference type="GeneID" id="6338527"/>
<evidence type="ECO:0000259" key="5">
    <source>
        <dbReference type="Pfam" id="PF01494"/>
    </source>
</evidence>
<dbReference type="OrthoDB" id="1716816at2759"/>
<reference evidence="7" key="1">
    <citation type="journal article" date="2013" name="G3 (Bethesda)">
        <title>Comparative genomics of a plant-pathogenic fungus, Pyrenophora tritici-repentis, reveals transduplication and the impact of repeat elements on pathogenicity and population divergence.</title>
        <authorList>
            <person name="Manning V.A."/>
            <person name="Pandelova I."/>
            <person name="Dhillon B."/>
            <person name="Wilhelm L.J."/>
            <person name="Goodwin S.B."/>
            <person name="Berlin A.M."/>
            <person name="Figueroa M."/>
            <person name="Freitag M."/>
            <person name="Hane J.K."/>
            <person name="Henrissat B."/>
            <person name="Holman W.H."/>
            <person name="Kodira C.D."/>
            <person name="Martin J."/>
            <person name="Oliver R.P."/>
            <person name="Robbertse B."/>
            <person name="Schackwitz W."/>
            <person name="Schwartz D.C."/>
            <person name="Spatafora J.W."/>
            <person name="Turgeon B.G."/>
            <person name="Yandava C."/>
            <person name="Young S."/>
            <person name="Zhou S."/>
            <person name="Zeng Q."/>
            <person name="Grigoriev I.V."/>
            <person name="Ma L.-J."/>
            <person name="Ciuffetti L.M."/>
        </authorList>
    </citation>
    <scope>NUCLEOTIDE SEQUENCE [LARGE SCALE GENOMIC DNA]</scope>
    <source>
        <strain evidence="7">Pt-1C-BFP</strain>
    </source>
</reference>
<dbReference type="Gene3D" id="3.50.50.60">
    <property type="entry name" value="FAD/NAD(P)-binding domain"/>
    <property type="match status" value="1"/>
</dbReference>
<evidence type="ECO:0000256" key="1">
    <source>
        <dbReference type="ARBA" id="ARBA00022630"/>
    </source>
</evidence>